<dbReference type="EMBL" id="FWZT01000012">
    <property type="protein sequence ID" value="SMF39619.1"/>
    <property type="molecule type" value="Genomic_DNA"/>
</dbReference>
<gene>
    <name evidence="2" type="ORF">SAMN06296036_11221</name>
</gene>
<keyword evidence="3" id="KW-1185">Reference proteome</keyword>
<accession>A0A1Y6C8D8</accession>
<proteinExistence type="predicted"/>
<feature type="transmembrane region" description="Helical" evidence="1">
    <location>
        <begin position="12"/>
        <end position="39"/>
    </location>
</feature>
<protein>
    <recommendedName>
        <fullName evidence="4">Outer membrane protein beta-barrel domain-containing protein</fullName>
    </recommendedName>
</protein>
<evidence type="ECO:0000256" key="1">
    <source>
        <dbReference type="SAM" id="Phobius"/>
    </source>
</evidence>
<keyword evidence="1" id="KW-0812">Transmembrane</keyword>
<name>A0A1Y6C8D8_9BACT</name>
<organism evidence="2 3">
    <name type="scientific">Pseudobacteriovorax antillogorgiicola</name>
    <dbReference type="NCBI Taxonomy" id="1513793"/>
    <lineage>
        <taxon>Bacteria</taxon>
        <taxon>Pseudomonadati</taxon>
        <taxon>Bdellovibrionota</taxon>
        <taxon>Oligoflexia</taxon>
        <taxon>Oligoflexales</taxon>
        <taxon>Pseudobacteriovoracaceae</taxon>
        <taxon>Pseudobacteriovorax</taxon>
    </lineage>
</organism>
<reference evidence="3" key="1">
    <citation type="submission" date="2017-04" db="EMBL/GenBank/DDBJ databases">
        <authorList>
            <person name="Varghese N."/>
            <person name="Submissions S."/>
        </authorList>
    </citation>
    <scope>NUCLEOTIDE SEQUENCE [LARGE SCALE GENOMIC DNA]</scope>
    <source>
        <strain evidence="3">RKEM611</strain>
    </source>
</reference>
<dbReference type="STRING" id="1513793.SAMN06296036_11221"/>
<dbReference type="AlphaFoldDB" id="A0A1Y6C8D8"/>
<sequence length="207" mass="22982">MNLCRFNMKFKVSICYVIGILFFPINLYGGVLAGVGMHWRNLSFQPLEEEDTPNFFGYGLRLELGYSVWNHIDLKLLGCATPMNKGAAKLFDGDVIVVNYGAGLGFRFVDSVYIGAEYGALSYDTPSHHTHNQTVGTWKGNGMTLQLAGYWQTDRETYFQVGVAASSVRVESASDEAGLERKVDTFMLNVTYLFIGAERSGLPLSVF</sequence>
<evidence type="ECO:0000313" key="3">
    <source>
        <dbReference type="Proteomes" id="UP000192907"/>
    </source>
</evidence>
<dbReference type="Proteomes" id="UP000192907">
    <property type="component" value="Unassembled WGS sequence"/>
</dbReference>
<evidence type="ECO:0008006" key="4">
    <source>
        <dbReference type="Google" id="ProtNLM"/>
    </source>
</evidence>
<keyword evidence="1" id="KW-1133">Transmembrane helix</keyword>
<evidence type="ECO:0000313" key="2">
    <source>
        <dbReference type="EMBL" id="SMF39619.1"/>
    </source>
</evidence>
<keyword evidence="1" id="KW-0472">Membrane</keyword>